<dbReference type="RefSeq" id="WP_353943043.1">
    <property type="nucleotide sequence ID" value="NZ_CP159534.1"/>
</dbReference>
<dbReference type="KEGG" id="stac:ABII15_16275"/>
<gene>
    <name evidence="1" type="ORF">ABII15_16275</name>
</gene>
<organism evidence="1">
    <name type="scientific">Streptomyces tabacisoli</name>
    <dbReference type="NCBI Taxonomy" id="3156398"/>
    <lineage>
        <taxon>Bacteria</taxon>
        <taxon>Bacillati</taxon>
        <taxon>Actinomycetota</taxon>
        <taxon>Actinomycetes</taxon>
        <taxon>Kitasatosporales</taxon>
        <taxon>Streptomycetaceae</taxon>
        <taxon>Streptomyces</taxon>
    </lineage>
</organism>
<accession>A0AAU8ITK3</accession>
<dbReference type="AlphaFoldDB" id="A0AAU8ITK3"/>
<evidence type="ECO:0000313" key="1">
    <source>
        <dbReference type="EMBL" id="XCJ71430.1"/>
    </source>
</evidence>
<dbReference type="EMBL" id="CP159534">
    <property type="protein sequence ID" value="XCJ71430.1"/>
    <property type="molecule type" value="Genomic_DNA"/>
</dbReference>
<name>A0AAU8ITK3_9ACTN</name>
<reference evidence="1" key="1">
    <citation type="submission" date="2024-06" db="EMBL/GenBank/DDBJ databases">
        <title>Streptomyces sp. strain HUAS MG91 genome sequences.</title>
        <authorList>
            <person name="Mo P."/>
        </authorList>
    </citation>
    <scope>NUCLEOTIDE SEQUENCE</scope>
    <source>
        <strain evidence="1">HUAS MG91</strain>
    </source>
</reference>
<protein>
    <submittedName>
        <fullName evidence="1">Uncharacterized protein</fullName>
    </submittedName>
</protein>
<proteinExistence type="predicted"/>
<sequence length="146" mass="16237">MGASGWEYYVPYQKDVAAALEELQARVFRDEDYYWSGDLPPEGQAPVPRPATVEELWEDEEAQESGTHSILDMERVVHPGERPCAGAVRPVQPDEACRLTGTDVLTREHVEAIEPLVEEGWSGRVAVLHDGAGRPSELYFWGISGD</sequence>